<feature type="signal peptide" evidence="1">
    <location>
        <begin position="1"/>
        <end position="20"/>
    </location>
</feature>
<comment type="caution">
    <text evidence="2">The sequence shown here is derived from an EMBL/GenBank/DDBJ whole genome shotgun (WGS) entry which is preliminary data.</text>
</comment>
<organism evidence="2 3">
    <name type="scientific">Terriglobus aquaticus</name>
    <dbReference type="NCBI Taxonomy" id="940139"/>
    <lineage>
        <taxon>Bacteria</taxon>
        <taxon>Pseudomonadati</taxon>
        <taxon>Acidobacteriota</taxon>
        <taxon>Terriglobia</taxon>
        <taxon>Terriglobales</taxon>
        <taxon>Acidobacteriaceae</taxon>
        <taxon>Terriglobus</taxon>
    </lineage>
</organism>
<sequence length="291" mass="32289">MKRTLAALLVAVAATAPALAEKLIPAGSIIQCTISEPKVSSKTLDRGDPVLCRLSHMEYYGRSVFPYGAYLEGRFVDYKDPGHLVGKGWMELDFDKLVINQTDDVIPISAKVVALPNSKMPVDKEGKIHGTGHPVKDTVEWMIPVLWPIDLINLPRRGPTPTLKAEQRLTLKVMDDFGIPTKDEIQQELHPNGPALIPRADYAAPIERQPAYYAPSAQTYAPPVYQQPQQTAPTTVIYNNVYGSQQQPYYQQPRPQVVRVPQPYPVRVPYPVYPPVVAVGPPPPPPGYYGY</sequence>
<feature type="chain" id="PRO_5046599564" evidence="1">
    <location>
        <begin position="21"/>
        <end position="291"/>
    </location>
</feature>
<name>A0ABW9KN42_9BACT</name>
<dbReference type="Proteomes" id="UP001634747">
    <property type="component" value="Unassembled WGS sequence"/>
</dbReference>
<evidence type="ECO:0000256" key="1">
    <source>
        <dbReference type="SAM" id="SignalP"/>
    </source>
</evidence>
<evidence type="ECO:0000313" key="2">
    <source>
        <dbReference type="EMBL" id="MFN2977209.1"/>
    </source>
</evidence>
<keyword evidence="1" id="KW-0732">Signal</keyword>
<protein>
    <submittedName>
        <fullName evidence="2">Uncharacterized protein</fullName>
    </submittedName>
</protein>
<keyword evidence="3" id="KW-1185">Reference proteome</keyword>
<evidence type="ECO:0000313" key="3">
    <source>
        <dbReference type="Proteomes" id="UP001634747"/>
    </source>
</evidence>
<proteinExistence type="predicted"/>
<reference evidence="2 3" key="1">
    <citation type="submission" date="2024-12" db="EMBL/GenBank/DDBJ databases">
        <authorList>
            <person name="Lee Y."/>
        </authorList>
    </citation>
    <scope>NUCLEOTIDE SEQUENCE [LARGE SCALE GENOMIC DNA]</scope>
    <source>
        <strain evidence="2 3">03SUJ4</strain>
    </source>
</reference>
<dbReference type="EMBL" id="JBJYXY010000001">
    <property type="protein sequence ID" value="MFN2977209.1"/>
    <property type="molecule type" value="Genomic_DNA"/>
</dbReference>
<gene>
    <name evidence="2" type="ORF">ACK2TP_15670</name>
</gene>
<accession>A0ABW9KN42</accession>
<dbReference type="RefSeq" id="WP_263414621.1">
    <property type="nucleotide sequence ID" value="NZ_BAABBH010000001.1"/>
</dbReference>